<dbReference type="Proteomes" id="UP001164539">
    <property type="component" value="Chromosome 8"/>
</dbReference>
<dbReference type="EMBL" id="CM051401">
    <property type="protein sequence ID" value="KAJ4713080.1"/>
    <property type="molecule type" value="Genomic_DNA"/>
</dbReference>
<sequence>MPGSPTMNDVTETQNMMLKDMVRSMISHSTLPESLWGKALKTAAYILNRVPTKATVKTPYELWAGKKLSLKHLHVWGCLAELRPYRPNEKRLDSRTAIESSNSQKWIDAMNKEIKSIKDNDVWDLVSLPEGAKPIGCKWIVKTKRDSKGNMERYKARLVTKGFTQKEGIDYKETFSPISSKDFFRIIMALMAHSNIELHQIDVKTTFLNGDIDETVYMVQLENFVLGDPRNMVIISFNFEMNLVDGCIYHKLCGSKYIFLVLYVDDILLANNGIGLFHETKRFLAKNFEMKDLGDTSFILGIQIHRDRSWGILGLSQKSYIEKVIKRYGMQDCKPGDTPVVKGDKFNLKQCLKNDIEKKEMQKIPYVSAIGSLIYTQVCTRPDIAYVTGMMGRYLSNLGVDHWKAAKRVLRYLQRTKDYMLTYQRLDKLEIVGYTDFDFFECQDSMKSTWGYVFLLAGGAISYKSAK</sequence>
<proteinExistence type="predicted"/>
<keyword evidence="2" id="KW-1185">Reference proteome</keyword>
<organism evidence="1 2">
    <name type="scientific">Melia azedarach</name>
    <name type="common">Chinaberry tree</name>
    <dbReference type="NCBI Taxonomy" id="155640"/>
    <lineage>
        <taxon>Eukaryota</taxon>
        <taxon>Viridiplantae</taxon>
        <taxon>Streptophyta</taxon>
        <taxon>Embryophyta</taxon>
        <taxon>Tracheophyta</taxon>
        <taxon>Spermatophyta</taxon>
        <taxon>Magnoliopsida</taxon>
        <taxon>eudicotyledons</taxon>
        <taxon>Gunneridae</taxon>
        <taxon>Pentapetalae</taxon>
        <taxon>rosids</taxon>
        <taxon>malvids</taxon>
        <taxon>Sapindales</taxon>
        <taxon>Meliaceae</taxon>
        <taxon>Melia</taxon>
    </lineage>
</organism>
<evidence type="ECO:0000313" key="1">
    <source>
        <dbReference type="EMBL" id="KAJ4713080.1"/>
    </source>
</evidence>
<evidence type="ECO:0000313" key="2">
    <source>
        <dbReference type="Proteomes" id="UP001164539"/>
    </source>
</evidence>
<reference evidence="1 2" key="1">
    <citation type="journal article" date="2023" name="Science">
        <title>Complex scaffold remodeling in plant triterpene biosynthesis.</title>
        <authorList>
            <person name="De La Pena R."/>
            <person name="Hodgson H."/>
            <person name="Liu J.C."/>
            <person name="Stephenson M.J."/>
            <person name="Martin A.C."/>
            <person name="Owen C."/>
            <person name="Harkess A."/>
            <person name="Leebens-Mack J."/>
            <person name="Jimenez L.E."/>
            <person name="Osbourn A."/>
            <person name="Sattely E.S."/>
        </authorList>
    </citation>
    <scope>NUCLEOTIDE SEQUENCE [LARGE SCALE GENOMIC DNA]</scope>
    <source>
        <strain evidence="2">cv. JPN11</strain>
        <tissue evidence="1">Leaf</tissue>
    </source>
</reference>
<name>A0ACC1XNU1_MELAZ</name>
<gene>
    <name evidence="1" type="ORF">OWV82_015224</name>
</gene>
<comment type="caution">
    <text evidence="1">The sequence shown here is derived from an EMBL/GenBank/DDBJ whole genome shotgun (WGS) entry which is preliminary data.</text>
</comment>
<protein>
    <submittedName>
        <fullName evidence="1">Retrovirus-related Pol polyprotein from transposon TNT 1-94</fullName>
    </submittedName>
</protein>
<accession>A0ACC1XNU1</accession>